<feature type="compositionally biased region" description="Acidic residues" evidence="10">
    <location>
        <begin position="325"/>
        <end position="359"/>
    </location>
</feature>
<dbReference type="InterPro" id="IPR017937">
    <property type="entry name" value="Thioredoxin_CS"/>
</dbReference>
<dbReference type="InterPro" id="IPR011679">
    <property type="entry name" value="ERp29_C"/>
</dbReference>
<evidence type="ECO:0000256" key="3">
    <source>
        <dbReference type="ARBA" id="ARBA00012723"/>
    </source>
</evidence>
<dbReference type="SUPFAM" id="SSF52833">
    <property type="entry name" value="Thioredoxin-like"/>
    <property type="match status" value="1"/>
</dbReference>
<dbReference type="EMBL" id="LHPF02000001">
    <property type="protein sequence ID" value="PSC76638.1"/>
    <property type="molecule type" value="Genomic_DNA"/>
</dbReference>
<dbReference type="Pfam" id="PF00085">
    <property type="entry name" value="Thioredoxin"/>
    <property type="match status" value="1"/>
</dbReference>
<keyword evidence="7 12" id="KW-0413">Isomerase</keyword>
<dbReference type="SUPFAM" id="SSF47933">
    <property type="entry name" value="ERP29 C domain-like"/>
    <property type="match status" value="1"/>
</dbReference>
<evidence type="ECO:0000256" key="5">
    <source>
        <dbReference type="ARBA" id="ARBA00022737"/>
    </source>
</evidence>
<dbReference type="Pfam" id="PF07749">
    <property type="entry name" value="ERp29"/>
    <property type="match status" value="1"/>
</dbReference>
<name>A0A2P6VRB9_9CHLO</name>
<reference evidence="12 13" key="1">
    <citation type="journal article" date="2018" name="Plant J.">
        <title>Genome sequences of Chlorella sorokiniana UTEX 1602 and Micractinium conductrix SAG 241.80: implications to maltose excretion by a green alga.</title>
        <authorList>
            <person name="Arriola M.B."/>
            <person name="Velmurugan N."/>
            <person name="Zhang Y."/>
            <person name="Plunkett M.H."/>
            <person name="Hondzo H."/>
            <person name="Barney B.M."/>
        </authorList>
    </citation>
    <scope>NUCLEOTIDE SEQUENCE [LARGE SCALE GENOMIC DNA]</scope>
    <source>
        <strain evidence="12 13">SAG 241.80</strain>
    </source>
</reference>
<dbReference type="Proteomes" id="UP000239649">
    <property type="component" value="Unassembled WGS sequence"/>
</dbReference>
<evidence type="ECO:0000256" key="4">
    <source>
        <dbReference type="ARBA" id="ARBA00022729"/>
    </source>
</evidence>
<feature type="domain" description="Thioredoxin" evidence="11">
    <location>
        <begin position="53"/>
        <end position="212"/>
    </location>
</feature>
<comment type="catalytic activity">
    <reaction evidence="1">
        <text>Catalyzes the rearrangement of -S-S- bonds in proteins.</text>
        <dbReference type="EC" id="5.3.4.1"/>
    </reaction>
</comment>
<proteinExistence type="inferred from homology"/>
<dbReference type="PROSITE" id="PS51352">
    <property type="entry name" value="THIOREDOXIN_2"/>
    <property type="match status" value="1"/>
</dbReference>
<dbReference type="CDD" id="cd00238">
    <property type="entry name" value="ERp29c"/>
    <property type="match status" value="1"/>
</dbReference>
<gene>
    <name evidence="12" type="primary">g706</name>
    <name evidence="12" type="ORF">C2E20_0706</name>
</gene>
<keyword evidence="8" id="KW-0676">Redox-active center</keyword>
<dbReference type="PANTHER" id="PTHR45672:SF11">
    <property type="entry name" value="PROTEIN DISULFIDE-ISOMERASE C17H9.14C"/>
    <property type="match status" value="1"/>
</dbReference>
<dbReference type="GO" id="GO:0005783">
    <property type="term" value="C:endoplasmic reticulum"/>
    <property type="evidence" value="ECO:0007669"/>
    <property type="project" value="InterPro"/>
</dbReference>
<dbReference type="InterPro" id="IPR013766">
    <property type="entry name" value="Thioredoxin_domain"/>
</dbReference>
<dbReference type="AlphaFoldDB" id="A0A2P6VRB9"/>
<keyword evidence="5" id="KW-0677">Repeat</keyword>
<dbReference type="InterPro" id="IPR051063">
    <property type="entry name" value="PDI"/>
</dbReference>
<sequence length="393" mass="42489">MPQLIAATLKPTASAAVRPSRHATVVLYSCEQQPQPEAAVTRRAALSGLAVLPALLAAAPALALGKDVHQAMKEKEARKAKLRESAAKMKASQKTDSAFENSKYAPDNFASAHSGKKAALIEFYAPWCGHCKSLVPVYQQLGEAIAADPKLKNRVLIAKVDADAHRELGEKFDVRGFPTLKWFPRGKPANPEDYNGGRTLEAFLKFIKDKVAADAGFARVDALVPLAQKFQAAASGDRAGIVAEAETAAEGVAADDTANAALYIRYMKKALEKGEAYIASELERLTKMSEKPMSAAKLDEVSAKISILSSFTEKPEEEKAPATPAEDDVDDVEDEDDKEVQEEDADMVYDDGLDDDEGVDSGHEEHEEGGEDEEVEFEDAAADEDDEYDDSEL</sequence>
<evidence type="ECO:0000256" key="1">
    <source>
        <dbReference type="ARBA" id="ARBA00001182"/>
    </source>
</evidence>
<keyword evidence="13" id="KW-1185">Reference proteome</keyword>
<dbReference type="GO" id="GO:0003756">
    <property type="term" value="F:protein disulfide isomerase activity"/>
    <property type="evidence" value="ECO:0007669"/>
    <property type="project" value="UniProtKB-EC"/>
</dbReference>
<comment type="similarity">
    <text evidence="2 9">Belongs to the protein disulfide isomerase family.</text>
</comment>
<dbReference type="PROSITE" id="PS00194">
    <property type="entry name" value="THIOREDOXIN_1"/>
    <property type="match status" value="1"/>
</dbReference>
<comment type="caution">
    <text evidence="12">The sequence shown here is derived from an EMBL/GenBank/DDBJ whole genome shotgun (WGS) entry which is preliminary data.</text>
</comment>
<evidence type="ECO:0000256" key="6">
    <source>
        <dbReference type="ARBA" id="ARBA00023157"/>
    </source>
</evidence>
<evidence type="ECO:0000256" key="8">
    <source>
        <dbReference type="ARBA" id="ARBA00023284"/>
    </source>
</evidence>
<dbReference type="GO" id="GO:0006457">
    <property type="term" value="P:protein folding"/>
    <property type="evidence" value="ECO:0007669"/>
    <property type="project" value="TreeGrafter"/>
</dbReference>
<dbReference type="PRINTS" id="PR00421">
    <property type="entry name" value="THIOREDOXIN"/>
</dbReference>
<dbReference type="InterPro" id="IPR005788">
    <property type="entry name" value="PDI_thioredoxin-like_dom"/>
</dbReference>
<feature type="compositionally biased region" description="Acidic residues" evidence="10">
    <location>
        <begin position="367"/>
        <end position="393"/>
    </location>
</feature>
<evidence type="ECO:0000256" key="10">
    <source>
        <dbReference type="SAM" id="MobiDB-lite"/>
    </source>
</evidence>
<evidence type="ECO:0000259" key="11">
    <source>
        <dbReference type="PROSITE" id="PS51352"/>
    </source>
</evidence>
<dbReference type="InterPro" id="IPR036249">
    <property type="entry name" value="Thioredoxin-like_sf"/>
</dbReference>
<dbReference type="PANTHER" id="PTHR45672">
    <property type="entry name" value="PROTEIN DISULFIDE-ISOMERASE C17H9.14C-RELATED"/>
    <property type="match status" value="1"/>
</dbReference>
<keyword evidence="6" id="KW-1015">Disulfide bond</keyword>
<evidence type="ECO:0000256" key="2">
    <source>
        <dbReference type="ARBA" id="ARBA00006347"/>
    </source>
</evidence>
<feature type="region of interest" description="Disordered" evidence="10">
    <location>
        <begin position="310"/>
        <end position="393"/>
    </location>
</feature>
<dbReference type="InterPro" id="IPR036356">
    <property type="entry name" value="ERp29_C_sf"/>
</dbReference>
<evidence type="ECO:0000313" key="13">
    <source>
        <dbReference type="Proteomes" id="UP000239649"/>
    </source>
</evidence>
<dbReference type="Gene3D" id="3.40.30.10">
    <property type="entry name" value="Glutaredoxin"/>
    <property type="match status" value="1"/>
</dbReference>
<protein>
    <recommendedName>
        <fullName evidence="3">protein disulfide-isomerase</fullName>
        <ecNumber evidence="3">5.3.4.1</ecNumber>
    </recommendedName>
</protein>
<accession>A0A2P6VRB9</accession>
<dbReference type="STRING" id="554055.A0A2P6VRB9"/>
<keyword evidence="4" id="KW-0732">Signal</keyword>
<organism evidence="12 13">
    <name type="scientific">Micractinium conductrix</name>
    <dbReference type="NCBI Taxonomy" id="554055"/>
    <lineage>
        <taxon>Eukaryota</taxon>
        <taxon>Viridiplantae</taxon>
        <taxon>Chlorophyta</taxon>
        <taxon>core chlorophytes</taxon>
        <taxon>Trebouxiophyceae</taxon>
        <taxon>Chlorellales</taxon>
        <taxon>Chlorellaceae</taxon>
        <taxon>Chlorella clade</taxon>
        <taxon>Micractinium</taxon>
    </lineage>
</organism>
<dbReference type="EC" id="5.3.4.1" evidence="3"/>
<dbReference type="NCBIfam" id="TIGR01126">
    <property type="entry name" value="pdi_dom"/>
    <property type="match status" value="1"/>
</dbReference>
<dbReference type="Gene3D" id="1.20.1150.12">
    <property type="entry name" value="Endoplasmic reticulum resident protein 29, C-terminal domain"/>
    <property type="match status" value="1"/>
</dbReference>
<evidence type="ECO:0000256" key="7">
    <source>
        <dbReference type="ARBA" id="ARBA00023235"/>
    </source>
</evidence>
<evidence type="ECO:0000256" key="9">
    <source>
        <dbReference type="RuleBase" id="RU004208"/>
    </source>
</evidence>
<evidence type="ECO:0000313" key="12">
    <source>
        <dbReference type="EMBL" id="PSC76638.1"/>
    </source>
</evidence>
<dbReference type="OrthoDB" id="10264505at2759"/>